<dbReference type="STRING" id="431595.K3WC27"/>
<evidence type="ECO:0000313" key="3">
    <source>
        <dbReference type="EnsemblProtists" id="PYU1_T002518"/>
    </source>
</evidence>
<dbReference type="InterPro" id="IPR000192">
    <property type="entry name" value="Aminotrans_V_dom"/>
</dbReference>
<dbReference type="InterPro" id="IPR015421">
    <property type="entry name" value="PyrdxlP-dep_Trfase_major"/>
</dbReference>
<dbReference type="PANTHER" id="PTHR43686">
    <property type="entry name" value="SULFURTRANSFERASE-RELATED"/>
    <property type="match status" value="1"/>
</dbReference>
<dbReference type="Gene3D" id="3.40.640.10">
    <property type="entry name" value="Type I PLP-dependent aspartate aminotransferase-like (Major domain)"/>
    <property type="match status" value="1"/>
</dbReference>
<feature type="domain" description="Aminotransferase class V" evidence="2">
    <location>
        <begin position="95"/>
        <end position="519"/>
    </location>
</feature>
<evidence type="ECO:0000313" key="4">
    <source>
        <dbReference type="Proteomes" id="UP000019132"/>
    </source>
</evidence>
<dbReference type="EnsemblProtists" id="PYU1_T002518">
    <property type="protein sequence ID" value="PYU1_T002518"/>
    <property type="gene ID" value="PYU1_G002515"/>
</dbReference>
<reference evidence="4" key="2">
    <citation type="submission" date="2010-04" db="EMBL/GenBank/DDBJ databases">
        <authorList>
            <person name="Buell R."/>
            <person name="Hamilton J."/>
            <person name="Hostetler J."/>
        </authorList>
    </citation>
    <scope>NUCLEOTIDE SEQUENCE [LARGE SCALE GENOMIC DNA]</scope>
    <source>
        <strain evidence="4">DAOM:BR144</strain>
    </source>
</reference>
<dbReference type="AlphaFoldDB" id="K3WC27"/>
<proteinExistence type="predicted"/>
<name>K3WC27_GLOUD</name>
<dbReference type="InterPro" id="IPR015422">
    <property type="entry name" value="PyrdxlP-dep_Trfase_small"/>
</dbReference>
<dbReference type="SUPFAM" id="SSF53383">
    <property type="entry name" value="PLP-dependent transferases"/>
    <property type="match status" value="1"/>
</dbReference>
<protein>
    <recommendedName>
        <fullName evidence="2">Aminotransferase class V domain-containing protein</fullName>
    </recommendedName>
</protein>
<sequence>MGIFKTADQHDAVRGASPSATDVALLSSDVSQCSKLDLNFFGADDGLTSTSIATTDAHVEVPPATVNQVVKSITNDMIGRNALFETPFGTKAQCYADFTASGKPLTCVEEYVQKEVLPLYGNTHTSTSITGLQMTSFREDARQIVADAVNAKISGPDPTDCVLFTGQGTTSAINKLVALLDLPRLGAHKNPEQRPVVFVGPFEHHSNLLPWRESGAKVVMIPENNEGVVDITELRKALEEHANHPFKLGAFSAASNLTGVLSDVDAISMVLHQHDALAFFDYATCGPYVKIDMNPEFPEAGGAGEFLAQFVYKDAVYMSGHKFIGGPGATGLLVIKANLTTLKETPTAPGGGTVLYVTHEDHKYVSHATEREEGGTPDILGNIRLGLAFQVKQRVGTQAILDLEKMNLFRVSRSLANNDNIVVLGRDDLERLPIFSFLVRFRDRFLHYNFVCALLNDLFGVQTRGGCQCAGPYAARLLGIVEDDLAQFKTALSDHQEALKPGFTRMSFPYFMDTSEVDYILRAVHFVANEGWKFLPQYRFDTKTGAWTHILRLNYSFDTKKLQEFAELLEDNGLLRARTTARATLSGTERWSDKEPTFNVAKHRADNFTLASKIAAFSISNCNALEADVQPRLDASYESLQWFACPQDAVSLIMRGESPQRTDTIVGPCQPQRCASSTKEKDSSKTEKSPGKQTGSAKAKSGWGRSNTYSFETTYSSNLNKTGSYSKRVAVKGWMKRVLVRSHSALSSSDRHSAIEYRSAPVLM</sequence>
<dbReference type="Proteomes" id="UP000019132">
    <property type="component" value="Unassembled WGS sequence"/>
</dbReference>
<organism evidence="3 4">
    <name type="scientific">Globisporangium ultimum (strain ATCC 200006 / CBS 805.95 / DAOM BR144)</name>
    <name type="common">Pythium ultimum</name>
    <dbReference type="NCBI Taxonomy" id="431595"/>
    <lineage>
        <taxon>Eukaryota</taxon>
        <taxon>Sar</taxon>
        <taxon>Stramenopiles</taxon>
        <taxon>Oomycota</taxon>
        <taxon>Peronosporomycetes</taxon>
        <taxon>Pythiales</taxon>
        <taxon>Pythiaceae</taxon>
        <taxon>Globisporangium</taxon>
    </lineage>
</organism>
<dbReference type="Gene3D" id="3.90.1150.10">
    <property type="entry name" value="Aspartate Aminotransferase, domain 1"/>
    <property type="match status" value="1"/>
</dbReference>
<keyword evidence="4" id="KW-1185">Reference proteome</keyword>
<dbReference type="Pfam" id="PF00266">
    <property type="entry name" value="Aminotran_5"/>
    <property type="match status" value="1"/>
</dbReference>
<dbReference type="VEuPathDB" id="FungiDB:PYU1_G002515"/>
<accession>K3WC27</accession>
<feature type="compositionally biased region" description="Basic and acidic residues" evidence="1">
    <location>
        <begin position="678"/>
        <end position="690"/>
    </location>
</feature>
<dbReference type="InParanoid" id="K3WC27"/>
<reference evidence="3" key="3">
    <citation type="submission" date="2014-11" db="UniProtKB">
        <authorList>
            <consortium name="EnsemblProtists"/>
        </authorList>
    </citation>
    <scope>IDENTIFICATION</scope>
    <source>
        <strain evidence="3">DAOM BR144</strain>
    </source>
</reference>
<evidence type="ECO:0000256" key="1">
    <source>
        <dbReference type="SAM" id="MobiDB-lite"/>
    </source>
</evidence>
<feature type="region of interest" description="Disordered" evidence="1">
    <location>
        <begin position="660"/>
        <end position="704"/>
    </location>
</feature>
<dbReference type="PANTHER" id="PTHR43686:SF1">
    <property type="entry name" value="AMINOTRAN_5 DOMAIN-CONTAINING PROTEIN"/>
    <property type="match status" value="1"/>
</dbReference>
<dbReference type="HOGENOM" id="CLU_003433_9_2_1"/>
<evidence type="ECO:0000259" key="2">
    <source>
        <dbReference type="Pfam" id="PF00266"/>
    </source>
</evidence>
<dbReference type="OMA" id="ETPFGTK"/>
<dbReference type="eggNOG" id="KOG2840">
    <property type="taxonomic scope" value="Eukaryota"/>
</dbReference>
<dbReference type="InterPro" id="IPR015424">
    <property type="entry name" value="PyrdxlP-dep_Trfase"/>
</dbReference>
<reference evidence="4" key="1">
    <citation type="journal article" date="2010" name="Genome Biol.">
        <title>Genome sequence of the necrotrophic plant pathogen Pythium ultimum reveals original pathogenicity mechanisms and effector repertoire.</title>
        <authorList>
            <person name="Levesque C.A."/>
            <person name="Brouwer H."/>
            <person name="Cano L."/>
            <person name="Hamilton J.P."/>
            <person name="Holt C."/>
            <person name="Huitema E."/>
            <person name="Raffaele S."/>
            <person name="Robideau G.P."/>
            <person name="Thines M."/>
            <person name="Win J."/>
            <person name="Zerillo M.M."/>
            <person name="Beakes G.W."/>
            <person name="Boore J.L."/>
            <person name="Busam D."/>
            <person name="Dumas B."/>
            <person name="Ferriera S."/>
            <person name="Fuerstenberg S.I."/>
            <person name="Gachon C.M."/>
            <person name="Gaulin E."/>
            <person name="Govers F."/>
            <person name="Grenville-Briggs L."/>
            <person name="Horner N."/>
            <person name="Hostetler J."/>
            <person name="Jiang R.H."/>
            <person name="Johnson J."/>
            <person name="Krajaejun T."/>
            <person name="Lin H."/>
            <person name="Meijer H.J."/>
            <person name="Moore B."/>
            <person name="Morris P."/>
            <person name="Phuntmart V."/>
            <person name="Puiu D."/>
            <person name="Shetty J."/>
            <person name="Stajich J.E."/>
            <person name="Tripathy S."/>
            <person name="Wawra S."/>
            <person name="van West P."/>
            <person name="Whitty B.R."/>
            <person name="Coutinho P.M."/>
            <person name="Henrissat B."/>
            <person name="Martin F."/>
            <person name="Thomas P.D."/>
            <person name="Tyler B.M."/>
            <person name="De Vries R.P."/>
            <person name="Kamoun S."/>
            <person name="Yandell M."/>
            <person name="Tisserat N."/>
            <person name="Buell C.R."/>
        </authorList>
    </citation>
    <scope>NUCLEOTIDE SEQUENCE</scope>
    <source>
        <strain evidence="4">DAOM:BR144</strain>
    </source>
</reference>